<feature type="region of interest" description="Disordered" evidence="1">
    <location>
        <begin position="1"/>
        <end position="30"/>
    </location>
</feature>
<accession>A0ABN8QD59</accession>
<gene>
    <name evidence="2" type="ORF">PLOB_00005195</name>
</gene>
<protein>
    <submittedName>
        <fullName evidence="2">Uncharacterized protein</fullName>
    </submittedName>
</protein>
<evidence type="ECO:0000313" key="3">
    <source>
        <dbReference type="Proteomes" id="UP001159405"/>
    </source>
</evidence>
<evidence type="ECO:0000313" key="2">
    <source>
        <dbReference type="EMBL" id="CAH3162177.1"/>
    </source>
</evidence>
<dbReference type="EMBL" id="CALNXK010000122">
    <property type="protein sequence ID" value="CAH3162177.1"/>
    <property type="molecule type" value="Genomic_DNA"/>
</dbReference>
<reference evidence="2 3" key="1">
    <citation type="submission" date="2022-05" db="EMBL/GenBank/DDBJ databases">
        <authorList>
            <consortium name="Genoscope - CEA"/>
            <person name="William W."/>
        </authorList>
    </citation>
    <scope>NUCLEOTIDE SEQUENCE [LARGE SCALE GENOMIC DNA]</scope>
</reference>
<sequence length="56" mass="6009">SNISTTWHGGDGGGKAVFPPVGVSKRSDTTERLNKDFHEPRASGIFSTVSAVRFVF</sequence>
<organism evidence="2 3">
    <name type="scientific">Porites lobata</name>
    <dbReference type="NCBI Taxonomy" id="104759"/>
    <lineage>
        <taxon>Eukaryota</taxon>
        <taxon>Metazoa</taxon>
        <taxon>Cnidaria</taxon>
        <taxon>Anthozoa</taxon>
        <taxon>Hexacorallia</taxon>
        <taxon>Scleractinia</taxon>
        <taxon>Fungiina</taxon>
        <taxon>Poritidae</taxon>
        <taxon>Porites</taxon>
    </lineage>
</organism>
<dbReference type="Proteomes" id="UP001159405">
    <property type="component" value="Unassembled WGS sequence"/>
</dbReference>
<comment type="caution">
    <text evidence="2">The sequence shown here is derived from an EMBL/GenBank/DDBJ whole genome shotgun (WGS) entry which is preliminary data.</text>
</comment>
<proteinExistence type="predicted"/>
<evidence type="ECO:0000256" key="1">
    <source>
        <dbReference type="SAM" id="MobiDB-lite"/>
    </source>
</evidence>
<feature type="non-terminal residue" evidence="2">
    <location>
        <position position="1"/>
    </location>
</feature>
<keyword evidence="3" id="KW-1185">Reference proteome</keyword>
<name>A0ABN8QD59_9CNID</name>